<keyword evidence="2" id="KW-1185">Reference proteome</keyword>
<dbReference type="EMBL" id="PRLM01000006">
    <property type="protein sequence ID" value="RYC74380.1"/>
    <property type="molecule type" value="Genomic_DNA"/>
</dbReference>
<dbReference type="Proteomes" id="UP001191019">
    <property type="component" value="Unassembled WGS sequence"/>
</dbReference>
<proteinExistence type="predicted"/>
<sequence>MLIDSKGYIMNKIITVRKTDILKTIYFVLGIIQKQKGSSMAGSLSSKGDLMGGIFDRWINTFPERIVFEKIMFPELKTDKIVEPISDFYSYDPRKAGIAPDLIGIKVDKKVIPFSIFDEKWTAVSGMPQIEIKTFKKQKQKMVSLRNQGYDDKYLIMVENDLRIDYLLPYFIPEMYSEEIYKEMTMNNESFVISNENGLLGEPVKVHDPGDELGTIQLIKIAKASDFMKCSTFCDEKVGIQNIKNIEERESVRGIKNDEISPLSKYCSKMSWGLYRFNKNWFDNIDDNGIPYYIKTGNKVHYKSLDFYADNPDKISVVKKSRNSMYLFSEEDNMLNNTKLEKGKYYKVDFAILERGGGSEYFLQKELVKFIPDAECELMNELNKIIERS</sequence>
<name>A0ABY0FNA9_9BACT</name>
<gene>
    <name evidence="1" type="ORF">G3RUM_00531</name>
</gene>
<dbReference type="RefSeq" id="WP_129735113.1">
    <property type="nucleotide sequence ID" value="NZ_PRLM01000006.1"/>
</dbReference>
<accession>A0ABY0FNA9</accession>
<comment type="caution">
    <text evidence="1">The sequence shown here is derived from an EMBL/GenBank/DDBJ whole genome shotgun (WGS) entry which is preliminary data.</text>
</comment>
<evidence type="ECO:0000313" key="2">
    <source>
        <dbReference type="Proteomes" id="UP001191019"/>
    </source>
</evidence>
<organism evidence="1 2">
    <name type="scientific">Candidatus Nanosyncoccus alces</name>
    <dbReference type="NCBI Taxonomy" id="2171997"/>
    <lineage>
        <taxon>Bacteria</taxon>
        <taxon>Candidatus Saccharimonadota</taxon>
        <taxon>Candidatus Nanosyncoccalia</taxon>
        <taxon>Candidatus Nanosyncoccales</taxon>
        <taxon>Candidatus Nanosyncoccaceae</taxon>
        <taxon>Candidatus Nanosyncoccus</taxon>
    </lineage>
</organism>
<evidence type="ECO:0000313" key="1">
    <source>
        <dbReference type="EMBL" id="RYC74380.1"/>
    </source>
</evidence>
<reference evidence="1 2" key="1">
    <citation type="journal article" date="2018" name="bioRxiv">
        <title>Evidence of independent acquisition and adaption of ultra-small bacteria to human hosts across the highly diverse yet reduced genomes of the phylum Saccharibacteria.</title>
        <authorList>
            <person name="McLean J.S."/>
            <person name="Bor B."/>
            <person name="To T.T."/>
            <person name="Liu Q."/>
            <person name="Kearns K.A."/>
            <person name="Solden L.M."/>
            <person name="Wrighton K.C."/>
            <person name="He X."/>
            <person name="Shi W."/>
        </authorList>
    </citation>
    <scope>NUCLEOTIDE SEQUENCE [LARGE SCALE GENOMIC DNA]</scope>
    <source>
        <strain evidence="1 2">TM7_G3_2_Rum_HOT_351B</strain>
    </source>
</reference>
<protein>
    <submittedName>
        <fullName evidence="1">Uncharacterized protein</fullName>
    </submittedName>
</protein>
<reference evidence="1 2" key="2">
    <citation type="journal article" date="2020" name="Cell Rep.">
        <title>Acquisition and Adaptation of Ultra-small Parasitic Reduced Genome Bacteria to Mammalian Hosts.</title>
        <authorList>
            <person name="McLean J.S."/>
            <person name="Bor B."/>
            <person name="Kerns K.A."/>
            <person name="Liu Q."/>
            <person name="To T.T."/>
            <person name="Solden L."/>
            <person name="Hendrickson E.L."/>
            <person name="Wrighton K."/>
            <person name="Shi W."/>
            <person name="He X."/>
        </authorList>
    </citation>
    <scope>NUCLEOTIDE SEQUENCE [LARGE SCALE GENOMIC DNA]</scope>
    <source>
        <strain evidence="1 2">TM7_G3_2_Rum_HOT_351B</strain>
    </source>
</reference>